<reference evidence="2" key="1">
    <citation type="journal article" date="2022" name="bioRxiv">
        <title>Sequencing and chromosome-scale assembly of the giantPleurodeles waltlgenome.</title>
        <authorList>
            <person name="Brown T."/>
            <person name="Elewa A."/>
            <person name="Iarovenko S."/>
            <person name="Subramanian E."/>
            <person name="Araus A.J."/>
            <person name="Petzold A."/>
            <person name="Susuki M."/>
            <person name="Suzuki K.-i.T."/>
            <person name="Hayashi T."/>
            <person name="Toyoda A."/>
            <person name="Oliveira C."/>
            <person name="Osipova E."/>
            <person name="Leigh N.D."/>
            <person name="Simon A."/>
            <person name="Yun M.H."/>
        </authorList>
    </citation>
    <scope>NUCLEOTIDE SEQUENCE</scope>
    <source>
        <strain evidence="2">20211129_DDA</strain>
        <tissue evidence="2">Liver</tissue>
    </source>
</reference>
<dbReference type="Proteomes" id="UP001066276">
    <property type="component" value="Chromosome 12"/>
</dbReference>
<feature type="region of interest" description="Disordered" evidence="1">
    <location>
        <begin position="42"/>
        <end position="80"/>
    </location>
</feature>
<evidence type="ECO:0000313" key="2">
    <source>
        <dbReference type="EMBL" id="KAJ1079902.1"/>
    </source>
</evidence>
<accession>A0AAV7KM68</accession>
<evidence type="ECO:0000313" key="3">
    <source>
        <dbReference type="Proteomes" id="UP001066276"/>
    </source>
</evidence>
<gene>
    <name evidence="2" type="ORF">NDU88_000126</name>
</gene>
<organism evidence="2 3">
    <name type="scientific">Pleurodeles waltl</name>
    <name type="common">Iberian ribbed newt</name>
    <dbReference type="NCBI Taxonomy" id="8319"/>
    <lineage>
        <taxon>Eukaryota</taxon>
        <taxon>Metazoa</taxon>
        <taxon>Chordata</taxon>
        <taxon>Craniata</taxon>
        <taxon>Vertebrata</taxon>
        <taxon>Euteleostomi</taxon>
        <taxon>Amphibia</taxon>
        <taxon>Batrachia</taxon>
        <taxon>Caudata</taxon>
        <taxon>Salamandroidea</taxon>
        <taxon>Salamandridae</taxon>
        <taxon>Pleurodelinae</taxon>
        <taxon>Pleurodeles</taxon>
    </lineage>
</organism>
<proteinExistence type="predicted"/>
<evidence type="ECO:0008006" key="4">
    <source>
        <dbReference type="Google" id="ProtNLM"/>
    </source>
</evidence>
<protein>
    <recommendedName>
        <fullName evidence="4">Secreted protein</fullName>
    </recommendedName>
</protein>
<evidence type="ECO:0000256" key="1">
    <source>
        <dbReference type="SAM" id="MobiDB-lite"/>
    </source>
</evidence>
<comment type="caution">
    <text evidence="2">The sequence shown here is derived from an EMBL/GenBank/DDBJ whole genome shotgun (WGS) entry which is preliminary data.</text>
</comment>
<keyword evidence="3" id="KW-1185">Reference proteome</keyword>
<name>A0AAV7KM68_PLEWA</name>
<dbReference type="AlphaFoldDB" id="A0AAV7KM68"/>
<dbReference type="EMBL" id="JANPWB010000016">
    <property type="protein sequence ID" value="KAJ1079902.1"/>
    <property type="molecule type" value="Genomic_DNA"/>
</dbReference>
<sequence>MYATAVVSAFAHQLLLVSDLEPHLLRLSSRYMRLNTKSLSCGRVHTPSSPLKGRRHWARRDASEAVSDTPKHVVKPKMGY</sequence>